<proteinExistence type="predicted"/>
<protein>
    <submittedName>
        <fullName evidence="3">DUF4184 family protein</fullName>
    </submittedName>
</protein>
<feature type="transmembrane region" description="Helical" evidence="2">
    <location>
        <begin position="127"/>
        <end position="145"/>
    </location>
</feature>
<evidence type="ECO:0000313" key="4">
    <source>
        <dbReference type="Proteomes" id="UP000525686"/>
    </source>
</evidence>
<keyword evidence="2" id="KW-0812">Transmembrane</keyword>
<feature type="transmembrane region" description="Helical" evidence="2">
    <location>
        <begin position="213"/>
        <end position="233"/>
    </location>
</feature>
<dbReference type="Proteomes" id="UP000525686">
    <property type="component" value="Unassembled WGS sequence"/>
</dbReference>
<name>A0A7W3WR44_9ACTN</name>
<organism evidence="3 4">
    <name type="scientific">Streptomyces alkaliterrae</name>
    <dbReference type="NCBI Taxonomy" id="2213162"/>
    <lineage>
        <taxon>Bacteria</taxon>
        <taxon>Bacillati</taxon>
        <taxon>Actinomycetota</taxon>
        <taxon>Actinomycetes</taxon>
        <taxon>Kitasatosporales</taxon>
        <taxon>Streptomycetaceae</taxon>
        <taxon>Streptomyces</taxon>
    </lineage>
</organism>
<sequence>TDAADGPAPRTLRPLTRNVVPFTLCHPAAVLPLFRRPFVPAALVAGAMAPDLPYFLDVPVSAQSWYRDFVNATETHSLLGILRYDLLLALALLALYWTVRRPVAALLPLRPPRASTAPRNVGARLRLLPWVLVSAAVGALTHVLWDSFTHWDGYVVRHYAFMRADVVAGLDVARLLQHLSTLVGGALLLWWARRAWLRHRLAPAERAAMPSRANGLVLAALAAAGLFGGVLEVVRRPGHGSAGERLEHLLSGLAKGGGAALALAVLAYALLWHVAELVGRRADPAPAGATEPGLGDGFVGARSGVPEDHQPLSDGERHGLREP</sequence>
<dbReference type="InterPro" id="IPR025238">
    <property type="entry name" value="DUF4184"/>
</dbReference>
<reference evidence="4" key="1">
    <citation type="submission" date="2020-05" db="EMBL/GenBank/DDBJ databases">
        <title>Classification of alakaliphilic streptomycetes isolated from an alkaline soil next to Lonar Crater, India and a proposal for the recognition of Streptomyces alkaliterrae sp. nov.</title>
        <authorList>
            <person name="Golinska P."/>
        </authorList>
    </citation>
    <scope>NUCLEOTIDE SEQUENCE [LARGE SCALE GENOMIC DNA]</scope>
    <source>
        <strain evidence="4">OF3</strain>
    </source>
</reference>
<comment type="caution">
    <text evidence="3">The sequence shown here is derived from an EMBL/GenBank/DDBJ whole genome shotgun (WGS) entry which is preliminary data.</text>
</comment>
<dbReference type="EMBL" id="JABJWZ010000403">
    <property type="protein sequence ID" value="MBB1256605.1"/>
    <property type="molecule type" value="Genomic_DNA"/>
</dbReference>
<feature type="transmembrane region" description="Helical" evidence="2">
    <location>
        <begin position="81"/>
        <end position="99"/>
    </location>
</feature>
<feature type="non-terminal residue" evidence="3">
    <location>
        <position position="1"/>
    </location>
</feature>
<keyword evidence="2" id="KW-0472">Membrane</keyword>
<gene>
    <name evidence="3" type="ORF">H3146_25130</name>
</gene>
<feature type="region of interest" description="Disordered" evidence="1">
    <location>
        <begin position="288"/>
        <end position="323"/>
    </location>
</feature>
<evidence type="ECO:0000256" key="2">
    <source>
        <dbReference type="SAM" id="Phobius"/>
    </source>
</evidence>
<feature type="transmembrane region" description="Helical" evidence="2">
    <location>
        <begin position="253"/>
        <end position="271"/>
    </location>
</feature>
<keyword evidence="2" id="KW-1133">Transmembrane helix</keyword>
<feature type="transmembrane region" description="Helical" evidence="2">
    <location>
        <begin position="175"/>
        <end position="192"/>
    </location>
</feature>
<dbReference type="Pfam" id="PF13803">
    <property type="entry name" value="DUF4184"/>
    <property type="match status" value="1"/>
</dbReference>
<dbReference type="AlphaFoldDB" id="A0A7W3WR44"/>
<evidence type="ECO:0000313" key="3">
    <source>
        <dbReference type="EMBL" id="MBB1256605.1"/>
    </source>
</evidence>
<dbReference type="RefSeq" id="WP_181355537.1">
    <property type="nucleotide sequence ID" value="NZ_JABJWZ010000403.1"/>
</dbReference>
<feature type="compositionally biased region" description="Basic and acidic residues" evidence="1">
    <location>
        <begin position="305"/>
        <end position="323"/>
    </location>
</feature>
<evidence type="ECO:0000256" key="1">
    <source>
        <dbReference type="SAM" id="MobiDB-lite"/>
    </source>
</evidence>
<accession>A0A7W3WR44</accession>